<evidence type="ECO:0000313" key="1">
    <source>
        <dbReference type="EMBL" id="KAH7842025.1"/>
    </source>
</evidence>
<keyword evidence="2" id="KW-1185">Reference proteome</keyword>
<gene>
    <name evidence="1" type="ORF">Vadar_000622</name>
</gene>
<protein>
    <submittedName>
        <fullName evidence="1">Uncharacterized protein</fullName>
    </submittedName>
</protein>
<organism evidence="1 2">
    <name type="scientific">Vaccinium darrowii</name>
    <dbReference type="NCBI Taxonomy" id="229202"/>
    <lineage>
        <taxon>Eukaryota</taxon>
        <taxon>Viridiplantae</taxon>
        <taxon>Streptophyta</taxon>
        <taxon>Embryophyta</taxon>
        <taxon>Tracheophyta</taxon>
        <taxon>Spermatophyta</taxon>
        <taxon>Magnoliopsida</taxon>
        <taxon>eudicotyledons</taxon>
        <taxon>Gunneridae</taxon>
        <taxon>Pentapetalae</taxon>
        <taxon>asterids</taxon>
        <taxon>Ericales</taxon>
        <taxon>Ericaceae</taxon>
        <taxon>Vaccinioideae</taxon>
        <taxon>Vaccinieae</taxon>
        <taxon>Vaccinium</taxon>
    </lineage>
</organism>
<comment type="caution">
    <text evidence="1">The sequence shown here is derived from an EMBL/GenBank/DDBJ whole genome shotgun (WGS) entry which is preliminary data.</text>
</comment>
<name>A0ACB7XMY4_9ERIC</name>
<dbReference type="EMBL" id="CM037151">
    <property type="protein sequence ID" value="KAH7842025.1"/>
    <property type="molecule type" value="Genomic_DNA"/>
</dbReference>
<evidence type="ECO:0000313" key="2">
    <source>
        <dbReference type="Proteomes" id="UP000828048"/>
    </source>
</evidence>
<sequence length="120" mass="13771">MPMAHNDLLWYLYKSSIFDQEFSKSKGQRCHRELKDDDGTNILLNDGEKPASGNDESNIIPRGTDLLLHLRNSAAEDGRKVSRLGVYQGYGVNILGRRERNLVLWIFNLSLPSLWRYGFS</sequence>
<dbReference type="Proteomes" id="UP000828048">
    <property type="component" value="Chromosome 1"/>
</dbReference>
<proteinExistence type="predicted"/>
<accession>A0ACB7XMY4</accession>
<reference evidence="1 2" key="1">
    <citation type="journal article" date="2021" name="Hortic Res">
        <title>High-quality reference genome and annotation aids understanding of berry development for evergreen blueberry (Vaccinium darrowii).</title>
        <authorList>
            <person name="Yu J."/>
            <person name="Hulse-Kemp A.M."/>
            <person name="Babiker E."/>
            <person name="Staton M."/>
        </authorList>
    </citation>
    <scope>NUCLEOTIDE SEQUENCE [LARGE SCALE GENOMIC DNA]</scope>
    <source>
        <strain evidence="2">cv. NJ 8807/NJ 8810</strain>
        <tissue evidence="1">Young leaf</tissue>
    </source>
</reference>